<organism evidence="3 4">
    <name type="scientific">Fragilariopsis cylindrus CCMP1102</name>
    <dbReference type="NCBI Taxonomy" id="635003"/>
    <lineage>
        <taxon>Eukaryota</taxon>
        <taxon>Sar</taxon>
        <taxon>Stramenopiles</taxon>
        <taxon>Ochrophyta</taxon>
        <taxon>Bacillariophyta</taxon>
        <taxon>Bacillariophyceae</taxon>
        <taxon>Bacillariophycidae</taxon>
        <taxon>Bacillariales</taxon>
        <taxon>Bacillariaceae</taxon>
        <taxon>Fragilariopsis</taxon>
    </lineage>
</organism>
<dbReference type="InterPro" id="IPR029058">
    <property type="entry name" value="AB_hydrolase_fold"/>
</dbReference>
<dbReference type="Gene3D" id="3.40.50.1820">
    <property type="entry name" value="alpha/beta hydrolase"/>
    <property type="match status" value="1"/>
</dbReference>
<name>A0A1E7FVV5_9STRA</name>
<feature type="domain" description="Peptidase S9 prolyl oligopeptidase catalytic" evidence="2">
    <location>
        <begin position="22"/>
        <end position="231"/>
    </location>
</feature>
<evidence type="ECO:0000313" key="3">
    <source>
        <dbReference type="EMBL" id="OEU22291.1"/>
    </source>
</evidence>
<dbReference type="AlphaFoldDB" id="A0A1E7FVV5"/>
<dbReference type="OrthoDB" id="416344at2759"/>
<dbReference type="InterPro" id="IPR001375">
    <property type="entry name" value="Peptidase_S9_cat"/>
</dbReference>
<sequence length="231" mass="25479">MVVVPHGGPHSCSTSTFAPGIAFLASKYAVLLPNYRGSIGFGQASLNSLLSRIGKVDVDDVMMCTRYVIDNFSVVDGDRVGICGGSHGGYLTAQCTSQYPEFFKAAAMRNPVTNIASMITSTDIPDWCLGEVMGEYDQSLYCGPTLNQITKMYEKSPVSLVHRVKTPTLIALGMADLRVPPSQGLEWFHSLRSLGVPTKLLKYPNDCHSLNLVTTEIDHWLHIRKWFDKYL</sequence>
<gene>
    <name evidence="3" type="ORF">FRACYDRAFT_179058</name>
</gene>
<evidence type="ECO:0000313" key="4">
    <source>
        <dbReference type="Proteomes" id="UP000095751"/>
    </source>
</evidence>
<dbReference type="SUPFAM" id="SSF53474">
    <property type="entry name" value="alpha/beta-Hydrolases"/>
    <property type="match status" value="1"/>
</dbReference>
<dbReference type="PANTHER" id="PTHR42776:SF4">
    <property type="entry name" value="ACYLAMINO-ACID-RELEASING ENZYME"/>
    <property type="match status" value="1"/>
</dbReference>
<dbReference type="GO" id="GO:0006508">
    <property type="term" value="P:proteolysis"/>
    <property type="evidence" value="ECO:0007669"/>
    <property type="project" value="InterPro"/>
</dbReference>
<reference evidence="3 4" key="1">
    <citation type="submission" date="2016-09" db="EMBL/GenBank/DDBJ databases">
        <title>Extensive genetic diversity and differential bi-allelic expression allows diatom success in the polar Southern Ocean.</title>
        <authorList>
            <consortium name="DOE Joint Genome Institute"/>
            <person name="Mock T."/>
            <person name="Otillar R.P."/>
            <person name="Strauss J."/>
            <person name="Dupont C."/>
            <person name="Frickenhaus S."/>
            <person name="Maumus F."/>
            <person name="Mcmullan M."/>
            <person name="Sanges R."/>
            <person name="Schmutz J."/>
            <person name="Toseland A."/>
            <person name="Valas R."/>
            <person name="Veluchamy A."/>
            <person name="Ward B.J."/>
            <person name="Allen A."/>
            <person name="Barry K."/>
            <person name="Falciatore A."/>
            <person name="Ferrante M."/>
            <person name="Fortunato A.E."/>
            <person name="Gloeckner G."/>
            <person name="Gruber A."/>
            <person name="Hipkin R."/>
            <person name="Janech M."/>
            <person name="Kroth P."/>
            <person name="Leese F."/>
            <person name="Lindquist E."/>
            <person name="Lyon B.R."/>
            <person name="Martin J."/>
            <person name="Mayer C."/>
            <person name="Parker M."/>
            <person name="Quesneville H."/>
            <person name="Raymond J."/>
            <person name="Uhlig C."/>
            <person name="Valentin K.U."/>
            <person name="Worden A.Z."/>
            <person name="Armbrust E.V."/>
            <person name="Bowler C."/>
            <person name="Green B."/>
            <person name="Moulton V."/>
            <person name="Van Oosterhout C."/>
            <person name="Grigoriev I."/>
        </authorList>
    </citation>
    <scope>NUCLEOTIDE SEQUENCE [LARGE SCALE GENOMIC DNA]</scope>
    <source>
        <strain evidence="3 4">CCMP1102</strain>
    </source>
</reference>
<dbReference type="GO" id="GO:0004252">
    <property type="term" value="F:serine-type endopeptidase activity"/>
    <property type="evidence" value="ECO:0007669"/>
    <property type="project" value="TreeGrafter"/>
</dbReference>
<dbReference type="Proteomes" id="UP000095751">
    <property type="component" value="Unassembled WGS sequence"/>
</dbReference>
<evidence type="ECO:0000259" key="2">
    <source>
        <dbReference type="Pfam" id="PF00326"/>
    </source>
</evidence>
<dbReference type="Pfam" id="PF00326">
    <property type="entry name" value="Peptidase_S9"/>
    <property type="match status" value="1"/>
</dbReference>
<keyword evidence="4" id="KW-1185">Reference proteome</keyword>
<dbReference type="KEGG" id="fcy:FRACYDRAFT_179058"/>
<dbReference type="InParanoid" id="A0A1E7FVV5"/>
<protein>
    <submittedName>
        <fullName evidence="3">Apeh protein</fullName>
    </submittedName>
</protein>
<evidence type="ECO:0000256" key="1">
    <source>
        <dbReference type="ARBA" id="ARBA00022801"/>
    </source>
</evidence>
<keyword evidence="1" id="KW-0378">Hydrolase</keyword>
<accession>A0A1E7FVV5</accession>
<dbReference type="PANTHER" id="PTHR42776">
    <property type="entry name" value="SERINE PEPTIDASE S9 FAMILY MEMBER"/>
    <property type="match status" value="1"/>
</dbReference>
<dbReference type="EMBL" id="KV784353">
    <property type="protein sequence ID" value="OEU22291.1"/>
    <property type="molecule type" value="Genomic_DNA"/>
</dbReference>
<proteinExistence type="predicted"/>